<evidence type="ECO:0000313" key="2">
    <source>
        <dbReference type="Proteomes" id="UP000014139"/>
    </source>
</evidence>
<dbReference type="PATRIC" id="fig|1292037.4.peg.3931"/>
<accession>R1I240</accession>
<gene>
    <name evidence="1" type="ORF">H480_20724</name>
</gene>
<proteinExistence type="predicted"/>
<name>R1I240_9PSEU</name>
<dbReference type="EMBL" id="AOUO01000294">
    <property type="protein sequence ID" value="EOD66601.1"/>
    <property type="molecule type" value="Genomic_DNA"/>
</dbReference>
<dbReference type="OrthoDB" id="10019093at2"/>
<sequence>MKLFDRATRWSLDCDTDTGGKPLPGGIVLRNVRHDDHNFATDIRTVGIWVETQVIDPPGTVVSTKKTFYQLDGALFTVSPITILSPPATSMPDNASQRAFLQASDAALSFGRYFKNGTSPAGYGISATYEAPILFLSLPNCEHAGLNLTQFFLFSRYSDLPRHEPSGSIAAARCHPMIRYALVPNTTHDPGRRFTRISSIRFDYRLHLTIDRHHDLLENQLLTKFGNQAGAFADEDNPASLLASAIVFSVVKGSESKGVSRAAFDAVEKPAVLEITAPGLAKGVPIFADPTRSRPGGVPLNVRCWDNLHWWGARGPDEPIISAPGAFHAAHLHWRWGATTGLAQGVRSHPDDLVDPAVWPAGVAPRTAPLGGMWGPLVDPAIWIQSIRFAVTKNDPRLDPNRVALNLLSKEDWKSLFTPGLRQHPQDISAGDDIVLWFSIEVHREVEVHEVPVGGGPPRKSRSFQAKTAGTVFIHGLFFPHDADPEGFTLSLGTTGPEHRPTSEATIRSNQEWYRPPFTLR</sequence>
<protein>
    <submittedName>
        <fullName evidence="1">Uncharacterized protein</fullName>
    </submittedName>
</protein>
<organism evidence="1 2">
    <name type="scientific">Amycolatopsis vancoresmycina DSM 44592</name>
    <dbReference type="NCBI Taxonomy" id="1292037"/>
    <lineage>
        <taxon>Bacteria</taxon>
        <taxon>Bacillati</taxon>
        <taxon>Actinomycetota</taxon>
        <taxon>Actinomycetes</taxon>
        <taxon>Pseudonocardiales</taxon>
        <taxon>Pseudonocardiaceae</taxon>
        <taxon>Amycolatopsis</taxon>
    </lineage>
</organism>
<keyword evidence="2" id="KW-1185">Reference proteome</keyword>
<comment type="caution">
    <text evidence="1">The sequence shown here is derived from an EMBL/GenBank/DDBJ whole genome shotgun (WGS) entry which is preliminary data.</text>
</comment>
<evidence type="ECO:0000313" key="1">
    <source>
        <dbReference type="EMBL" id="EOD66601.1"/>
    </source>
</evidence>
<reference evidence="1 2" key="1">
    <citation type="submission" date="2013-02" db="EMBL/GenBank/DDBJ databases">
        <title>Draft genome sequence of Amycolatopsis vancoresmycina strain DSM 44592T.</title>
        <authorList>
            <person name="Kumar S."/>
            <person name="Kaur N."/>
            <person name="Kaur C."/>
            <person name="Raghava G.P.S."/>
            <person name="Mayilraj S."/>
        </authorList>
    </citation>
    <scope>NUCLEOTIDE SEQUENCE [LARGE SCALE GENOMIC DNA]</scope>
    <source>
        <strain evidence="1 2">DSM 44592</strain>
    </source>
</reference>
<dbReference type="RefSeq" id="WP_003090266.1">
    <property type="nucleotide sequence ID" value="NZ_AOUO01000294.1"/>
</dbReference>
<dbReference type="Proteomes" id="UP000014139">
    <property type="component" value="Unassembled WGS sequence"/>
</dbReference>
<dbReference type="AlphaFoldDB" id="R1I240"/>